<accession>A0A4T0IPS8</accession>
<dbReference type="GO" id="GO:0008270">
    <property type="term" value="F:zinc ion binding"/>
    <property type="evidence" value="ECO:0007669"/>
    <property type="project" value="UniProtKB-KW"/>
</dbReference>
<comment type="caution">
    <text evidence="6">The sequence shown here is derived from an EMBL/GenBank/DDBJ whole genome shotgun (WGS) entry which is preliminary data.</text>
</comment>
<evidence type="ECO:0000256" key="3">
    <source>
        <dbReference type="ARBA" id="ARBA00022833"/>
    </source>
</evidence>
<evidence type="ECO:0000256" key="1">
    <source>
        <dbReference type="ARBA" id="ARBA00022723"/>
    </source>
</evidence>
<dbReference type="Pfam" id="PF01363">
    <property type="entry name" value="FYVE"/>
    <property type="match status" value="1"/>
</dbReference>
<organism evidence="6 7">
    <name type="scientific">Wallemia ichthyophaga</name>
    <dbReference type="NCBI Taxonomy" id="245174"/>
    <lineage>
        <taxon>Eukaryota</taxon>
        <taxon>Fungi</taxon>
        <taxon>Dikarya</taxon>
        <taxon>Basidiomycota</taxon>
        <taxon>Wallemiomycotina</taxon>
        <taxon>Wallemiomycetes</taxon>
        <taxon>Wallemiales</taxon>
        <taxon>Wallemiaceae</taxon>
        <taxon>Wallemia</taxon>
    </lineage>
</organism>
<dbReference type="SUPFAM" id="SSF57903">
    <property type="entry name" value="FYVE/PHD zinc finger"/>
    <property type="match status" value="1"/>
</dbReference>
<keyword evidence="2" id="KW-0863">Zinc-finger</keyword>
<evidence type="ECO:0000313" key="6">
    <source>
        <dbReference type="EMBL" id="TIB31890.1"/>
    </source>
</evidence>
<evidence type="ECO:0000256" key="4">
    <source>
        <dbReference type="SAM" id="MobiDB-lite"/>
    </source>
</evidence>
<dbReference type="SMART" id="SM00064">
    <property type="entry name" value="FYVE"/>
    <property type="match status" value="1"/>
</dbReference>
<name>A0A4T0IPS8_WALIC</name>
<dbReference type="InterPro" id="IPR011011">
    <property type="entry name" value="Znf_FYVE_PHD"/>
</dbReference>
<protein>
    <recommendedName>
        <fullName evidence="5">FYVE zinc finger domain-containing protein</fullName>
    </recommendedName>
</protein>
<dbReference type="EMBL" id="SPOI01000219">
    <property type="protein sequence ID" value="TIB31890.1"/>
    <property type="molecule type" value="Genomic_DNA"/>
</dbReference>
<evidence type="ECO:0000259" key="5">
    <source>
        <dbReference type="SMART" id="SM00064"/>
    </source>
</evidence>
<evidence type="ECO:0000313" key="7">
    <source>
        <dbReference type="Proteomes" id="UP000310689"/>
    </source>
</evidence>
<dbReference type="Proteomes" id="UP000310689">
    <property type="component" value="Unassembled WGS sequence"/>
</dbReference>
<feature type="compositionally biased region" description="Low complexity" evidence="4">
    <location>
        <begin position="73"/>
        <end position="86"/>
    </location>
</feature>
<proteinExistence type="predicted"/>
<keyword evidence="1" id="KW-0479">Metal-binding</keyword>
<feature type="compositionally biased region" description="Low complexity" evidence="4">
    <location>
        <begin position="107"/>
        <end position="122"/>
    </location>
</feature>
<dbReference type="AlphaFoldDB" id="A0A4T0IPS8"/>
<feature type="compositionally biased region" description="Low complexity" evidence="4">
    <location>
        <begin position="39"/>
        <end position="57"/>
    </location>
</feature>
<keyword evidence="3" id="KW-0862">Zinc</keyword>
<feature type="domain" description="FYVE zinc finger" evidence="5">
    <location>
        <begin position="200"/>
        <end position="291"/>
    </location>
</feature>
<dbReference type="InterPro" id="IPR013083">
    <property type="entry name" value="Znf_RING/FYVE/PHD"/>
</dbReference>
<feature type="compositionally biased region" description="Acidic residues" evidence="4">
    <location>
        <begin position="1"/>
        <end position="10"/>
    </location>
</feature>
<reference evidence="6 7" key="1">
    <citation type="submission" date="2019-03" db="EMBL/GenBank/DDBJ databases">
        <title>Sequencing 23 genomes of Wallemia ichthyophaga.</title>
        <authorList>
            <person name="Gostincar C."/>
        </authorList>
    </citation>
    <scope>NUCLEOTIDE SEQUENCE [LARGE SCALE GENOMIC DNA]</scope>
    <source>
        <strain evidence="6 7">EXF-6200</strain>
    </source>
</reference>
<sequence>MADDVQEMDESDKRDKPKTQFKRLDRSRHQFNLYQQTRSTGSAGTSPISTPTSTSIPNINVNKSRNIGNLHNSPASPSSSSSTTAAHQPVYQLDQKSRTPSFTSNFSGISGSGAAPGAASAPYKRTPYRVGFQPKGVVRDRFHDLVRERDKHKRDDKNILNHSRLLRRLDKLVELHINHKRKHGDSFGLLSDIKLRANEQNIVNWEDDKLVDWCPIAHIQFNPFKYRKHHCRLCGRVVSAAEVARDALKSKASFEMKRDDYGRMMKLDDEQEQKQQTGIRVCLDCWRVVEKQEMKIVIPRYMGAYEEAIALEKELEVITSNRTLNTSVVMEKIQRMEELMRSFNEPTALCRAITTRFRGKLGKYTAAVRSDLEQSRRVRRSSGLNDSGESRDRHLQALFVQQSQLLKQIDSLKEERRFEDLSTLQENLEIVNKFIQEN</sequence>
<feature type="compositionally biased region" description="Basic and acidic residues" evidence="4">
    <location>
        <begin position="11"/>
        <end position="28"/>
    </location>
</feature>
<dbReference type="Gene3D" id="3.30.40.10">
    <property type="entry name" value="Zinc/RING finger domain, C3HC4 (zinc finger)"/>
    <property type="match status" value="1"/>
</dbReference>
<feature type="compositionally biased region" description="Polar residues" evidence="4">
    <location>
        <begin position="58"/>
        <end position="72"/>
    </location>
</feature>
<evidence type="ECO:0000256" key="2">
    <source>
        <dbReference type="ARBA" id="ARBA00022771"/>
    </source>
</evidence>
<gene>
    <name evidence="6" type="ORF">E3P86_03255</name>
</gene>
<dbReference type="InterPro" id="IPR000306">
    <property type="entry name" value="Znf_FYVE"/>
</dbReference>
<feature type="region of interest" description="Disordered" evidence="4">
    <location>
        <begin position="1"/>
        <end position="123"/>
    </location>
</feature>